<dbReference type="InterPro" id="IPR050767">
    <property type="entry name" value="Sel1_AlgK"/>
</dbReference>
<sequence>MFLKERFFSRKPQEVQEGLEDPTVREFQRADVDTDHVDTVPIMDPTSQRIKPRTVGKSGAERAPSEAAMSKEELLQLASVGNVSACFQLGCRYLQGIVEEASPSQASRWFLRAVEEHHSDAQTNLGSCFLEGLGVYRNVPRALKLYRASAIQGNPHGQFNLGVCFRDGMGVKRDLDTATHWFYRAACQNHAPAQNSVGVMYQRGHGVIGVQDEAAAAGWFRKAAKQNNVFGQYNLGMCYILGKGLDANVAEGHKWLMAAAAQGHVDAIAFLARDESIIHTSSAQERVSTPSRLLLSLCAVPSVVSGLFLRTL</sequence>
<dbReference type="SMART" id="SM00671">
    <property type="entry name" value="SEL1"/>
    <property type="match status" value="5"/>
</dbReference>
<keyword evidence="3" id="KW-1185">Reference proteome</keyword>
<dbReference type="Gene3D" id="1.25.40.10">
    <property type="entry name" value="Tetratricopeptide repeat domain"/>
    <property type="match status" value="1"/>
</dbReference>
<dbReference type="AlphaFoldDB" id="A0AAE0EWA4"/>
<dbReference type="Pfam" id="PF08238">
    <property type="entry name" value="Sel1"/>
    <property type="match status" value="5"/>
</dbReference>
<dbReference type="SUPFAM" id="SSF81901">
    <property type="entry name" value="HCP-like"/>
    <property type="match status" value="1"/>
</dbReference>
<organism evidence="2 3">
    <name type="scientific">Cymbomonas tetramitiformis</name>
    <dbReference type="NCBI Taxonomy" id="36881"/>
    <lineage>
        <taxon>Eukaryota</taxon>
        <taxon>Viridiplantae</taxon>
        <taxon>Chlorophyta</taxon>
        <taxon>Pyramimonadophyceae</taxon>
        <taxon>Pyramimonadales</taxon>
        <taxon>Pyramimonadaceae</taxon>
        <taxon>Cymbomonas</taxon>
    </lineage>
</organism>
<comment type="similarity">
    <text evidence="1">Belongs to the sel-1 family.</text>
</comment>
<accession>A0AAE0EWA4</accession>
<dbReference type="InterPro" id="IPR006597">
    <property type="entry name" value="Sel1-like"/>
</dbReference>
<dbReference type="Proteomes" id="UP001190700">
    <property type="component" value="Unassembled WGS sequence"/>
</dbReference>
<name>A0AAE0EWA4_9CHLO</name>
<comment type="caution">
    <text evidence="2">The sequence shown here is derived from an EMBL/GenBank/DDBJ whole genome shotgun (WGS) entry which is preliminary data.</text>
</comment>
<evidence type="ECO:0000313" key="3">
    <source>
        <dbReference type="Proteomes" id="UP001190700"/>
    </source>
</evidence>
<dbReference type="PANTHER" id="PTHR11102:SF160">
    <property type="entry name" value="ERAD-ASSOCIATED E3 UBIQUITIN-PROTEIN LIGASE COMPONENT HRD3"/>
    <property type="match status" value="1"/>
</dbReference>
<proteinExistence type="inferred from homology"/>
<protein>
    <submittedName>
        <fullName evidence="2">Uncharacterized protein</fullName>
    </submittedName>
</protein>
<reference evidence="2 3" key="1">
    <citation type="journal article" date="2015" name="Genome Biol. Evol.">
        <title>Comparative Genomics of a Bacterivorous Green Alga Reveals Evolutionary Causalities and Consequences of Phago-Mixotrophic Mode of Nutrition.</title>
        <authorList>
            <person name="Burns J.A."/>
            <person name="Paasch A."/>
            <person name="Narechania A."/>
            <person name="Kim E."/>
        </authorList>
    </citation>
    <scope>NUCLEOTIDE SEQUENCE [LARGE SCALE GENOMIC DNA]</scope>
    <source>
        <strain evidence="2 3">PLY_AMNH</strain>
    </source>
</reference>
<evidence type="ECO:0000313" key="2">
    <source>
        <dbReference type="EMBL" id="KAK3241285.1"/>
    </source>
</evidence>
<gene>
    <name evidence="2" type="ORF">CYMTET_48932</name>
</gene>
<dbReference type="InterPro" id="IPR011990">
    <property type="entry name" value="TPR-like_helical_dom_sf"/>
</dbReference>
<dbReference type="PANTHER" id="PTHR11102">
    <property type="entry name" value="SEL-1-LIKE PROTEIN"/>
    <property type="match status" value="1"/>
</dbReference>
<dbReference type="EMBL" id="LGRX02033428">
    <property type="protein sequence ID" value="KAK3241285.1"/>
    <property type="molecule type" value="Genomic_DNA"/>
</dbReference>
<evidence type="ECO:0000256" key="1">
    <source>
        <dbReference type="ARBA" id="ARBA00038101"/>
    </source>
</evidence>